<dbReference type="Proteomes" id="UP000243374">
    <property type="component" value="Unassembled WGS sequence"/>
</dbReference>
<proteinExistence type="predicted"/>
<reference evidence="1 2" key="1">
    <citation type="submission" date="2016-10" db="EMBL/GenBank/DDBJ databases">
        <authorList>
            <person name="Varghese N."/>
            <person name="Submissions S."/>
        </authorList>
    </citation>
    <scope>NUCLEOTIDE SEQUENCE [LARGE SCALE GENOMIC DNA]</scope>
    <source>
        <strain evidence="1 2">22B</strain>
    </source>
</reference>
<name>A0A662Z611_9GAMM</name>
<gene>
    <name evidence="1" type="ORF">SAMN04487865_1001164</name>
</gene>
<sequence length="62" mass="7396">MTEQVLLDKKQVRALLHVGYNRFIILKKAKSFPKPVSMYKGQRKLLWRYEDIKNYIDSLAVI</sequence>
<evidence type="ECO:0000313" key="1">
    <source>
        <dbReference type="EMBL" id="SFJ75280.1"/>
    </source>
</evidence>
<dbReference type="AlphaFoldDB" id="A0A662Z611"/>
<protein>
    <recommendedName>
        <fullName evidence="3">Transcriptional regulator, AlpA family</fullName>
    </recommendedName>
</protein>
<evidence type="ECO:0000313" key="2">
    <source>
        <dbReference type="Proteomes" id="UP000243374"/>
    </source>
</evidence>
<accession>A0A662Z611</accession>
<evidence type="ECO:0008006" key="3">
    <source>
        <dbReference type="Google" id="ProtNLM"/>
    </source>
</evidence>
<organism evidence="1 2">
    <name type="scientific">Succinivibrio dextrinosolvens</name>
    <dbReference type="NCBI Taxonomy" id="83771"/>
    <lineage>
        <taxon>Bacteria</taxon>
        <taxon>Pseudomonadati</taxon>
        <taxon>Pseudomonadota</taxon>
        <taxon>Gammaproteobacteria</taxon>
        <taxon>Aeromonadales</taxon>
        <taxon>Succinivibrionaceae</taxon>
        <taxon>Succinivibrio</taxon>
    </lineage>
</organism>
<dbReference type="EMBL" id="FOSF01000001">
    <property type="protein sequence ID" value="SFJ75280.1"/>
    <property type="molecule type" value="Genomic_DNA"/>
</dbReference>
<dbReference type="RefSeq" id="WP_074838074.1">
    <property type="nucleotide sequence ID" value="NZ_CP047056.1"/>
</dbReference>
<keyword evidence="2" id="KW-1185">Reference proteome</keyword>